<comment type="caution">
    <text evidence="9">Lacks conserved residue(s) required for the propagation of feature annotation.</text>
</comment>
<evidence type="ECO:0000256" key="1">
    <source>
        <dbReference type="ARBA" id="ARBA00004167"/>
    </source>
</evidence>
<keyword evidence="4" id="KW-0677">Repeat</keyword>
<dbReference type="FunFam" id="4.10.400.10:FF:000024">
    <property type="entry name" value="Low-density lipoprotein RecePtor related"/>
    <property type="match status" value="1"/>
</dbReference>
<evidence type="ECO:0000256" key="3">
    <source>
        <dbReference type="ARBA" id="ARBA00022692"/>
    </source>
</evidence>
<feature type="disulfide bond" evidence="9">
    <location>
        <begin position="39"/>
        <end position="57"/>
    </location>
</feature>
<feature type="disulfide bond" evidence="9">
    <location>
        <begin position="110"/>
        <end position="128"/>
    </location>
</feature>
<dbReference type="PANTHER" id="PTHR24270">
    <property type="entry name" value="LOW-DENSITY LIPOPROTEIN RECEPTOR-RELATED"/>
    <property type="match status" value="1"/>
</dbReference>
<comment type="subcellular location">
    <subcellularLocation>
        <location evidence="1">Membrane</location>
        <topology evidence="1">Single-pass membrane protein</topology>
    </subcellularLocation>
</comment>
<reference evidence="10" key="1">
    <citation type="submission" date="2025-08" db="UniProtKB">
        <authorList>
            <consortium name="Ensembl"/>
        </authorList>
    </citation>
    <scope>IDENTIFICATION</scope>
</reference>
<dbReference type="PRINTS" id="PR00261">
    <property type="entry name" value="LDLRECEPTOR"/>
</dbReference>
<feature type="disulfide bond" evidence="9">
    <location>
        <begin position="67"/>
        <end position="79"/>
    </location>
</feature>
<organism evidence="10 11">
    <name type="scientific">Maylandia zebra</name>
    <name type="common">zebra mbuna</name>
    <dbReference type="NCBI Taxonomy" id="106582"/>
    <lineage>
        <taxon>Eukaryota</taxon>
        <taxon>Metazoa</taxon>
        <taxon>Chordata</taxon>
        <taxon>Craniata</taxon>
        <taxon>Vertebrata</taxon>
        <taxon>Euteleostomi</taxon>
        <taxon>Actinopterygii</taxon>
        <taxon>Neopterygii</taxon>
        <taxon>Teleostei</taxon>
        <taxon>Neoteleostei</taxon>
        <taxon>Acanthomorphata</taxon>
        <taxon>Ovalentaria</taxon>
        <taxon>Cichlomorphae</taxon>
        <taxon>Cichliformes</taxon>
        <taxon>Cichlidae</taxon>
        <taxon>African cichlids</taxon>
        <taxon>Pseudocrenilabrinae</taxon>
        <taxon>Haplochromini</taxon>
        <taxon>Maylandia</taxon>
        <taxon>Maylandia zebra complex</taxon>
    </lineage>
</organism>
<dbReference type="InterPro" id="IPR002172">
    <property type="entry name" value="LDrepeatLR_classA_rpt"/>
</dbReference>
<evidence type="ECO:0000313" key="10">
    <source>
        <dbReference type="Ensembl" id="ENSMZEP00005034646.1"/>
    </source>
</evidence>
<evidence type="ECO:0000256" key="9">
    <source>
        <dbReference type="PROSITE-ProRule" id="PRU00124"/>
    </source>
</evidence>
<dbReference type="Proteomes" id="UP000265160">
    <property type="component" value="Unplaced"/>
</dbReference>
<dbReference type="Pfam" id="PF00057">
    <property type="entry name" value="Ldl_recept_a"/>
    <property type="match status" value="3"/>
</dbReference>
<evidence type="ECO:0000256" key="8">
    <source>
        <dbReference type="ARBA" id="ARBA00023180"/>
    </source>
</evidence>
<dbReference type="InterPro" id="IPR050685">
    <property type="entry name" value="LDLR"/>
</dbReference>
<keyword evidence="11" id="KW-1185">Reference proteome</keyword>
<dbReference type="InterPro" id="IPR036055">
    <property type="entry name" value="LDL_receptor-like_sf"/>
</dbReference>
<sequence length="218" mass="23774">SFIWSLYLPDSGGRSCYLFYLSVANCMFTVCEVAREHRCGDGRCVSRDWLCDGDHDCLDKSDELNCCDQGLLECRNGQCIPSAFRCDGEDDCKDGSDEDNCTCSPSHFKCRSGRCVLASKRCDGHLDCDDHSDEDNCGESCQTCSVAGWLAHHKQIHFVSLLPSECGLRQAVGLHPHRKKRILGGRVSRRGRGPGSARCRAVRADTSAAASSSPGSGL</sequence>
<comment type="similarity">
    <text evidence="2">Belongs to the LDLR family.</text>
</comment>
<feature type="disulfide bond" evidence="9">
    <location>
        <begin position="74"/>
        <end position="92"/>
    </location>
</feature>
<dbReference type="Ensembl" id="ENSMZET00005035875.1">
    <property type="protein sequence ID" value="ENSMZEP00005034646.1"/>
    <property type="gene ID" value="ENSMZEG00005025895.1"/>
</dbReference>
<keyword evidence="5" id="KW-1133">Transmembrane helix</keyword>
<evidence type="ECO:0000256" key="5">
    <source>
        <dbReference type="ARBA" id="ARBA00022989"/>
    </source>
</evidence>
<dbReference type="Gene3D" id="4.10.400.10">
    <property type="entry name" value="Low-density Lipoprotein Receptor"/>
    <property type="match status" value="3"/>
</dbReference>
<dbReference type="STRING" id="106582.ENSMZEP00005034646"/>
<feature type="disulfide bond" evidence="9">
    <location>
        <begin position="103"/>
        <end position="115"/>
    </location>
</feature>
<accession>A0A3P9DKF6</accession>
<proteinExistence type="inferred from homology"/>
<feature type="disulfide bond" evidence="9">
    <location>
        <begin position="122"/>
        <end position="137"/>
    </location>
</feature>
<dbReference type="PROSITE" id="PS50068">
    <property type="entry name" value="LDLRA_2"/>
    <property type="match status" value="3"/>
</dbReference>
<dbReference type="CDD" id="cd00112">
    <property type="entry name" value="LDLa"/>
    <property type="match status" value="3"/>
</dbReference>
<dbReference type="AlphaFoldDB" id="A0A3P9DKF6"/>
<evidence type="ECO:0000256" key="2">
    <source>
        <dbReference type="ARBA" id="ARBA00009939"/>
    </source>
</evidence>
<feature type="disulfide bond" evidence="9">
    <location>
        <begin position="86"/>
        <end position="101"/>
    </location>
</feature>
<keyword evidence="7 9" id="KW-1015">Disulfide bond</keyword>
<name>A0A3P9DKF6_9CICH</name>
<evidence type="ECO:0000256" key="4">
    <source>
        <dbReference type="ARBA" id="ARBA00022737"/>
    </source>
</evidence>
<dbReference type="PANTHER" id="PTHR24270:SF61">
    <property type="entry name" value="EGF-LIKE DOMAIN-CONTAINING PROTEIN"/>
    <property type="match status" value="1"/>
</dbReference>
<keyword evidence="3" id="KW-0812">Transmembrane</keyword>
<reference evidence="10" key="2">
    <citation type="submission" date="2025-09" db="UniProtKB">
        <authorList>
            <consortium name="Ensembl"/>
        </authorList>
    </citation>
    <scope>IDENTIFICATION</scope>
</reference>
<dbReference type="SMART" id="SM00192">
    <property type="entry name" value="LDLa"/>
    <property type="match status" value="3"/>
</dbReference>
<evidence type="ECO:0000313" key="11">
    <source>
        <dbReference type="Proteomes" id="UP000265160"/>
    </source>
</evidence>
<keyword evidence="6" id="KW-0472">Membrane</keyword>
<evidence type="ECO:0000256" key="7">
    <source>
        <dbReference type="ARBA" id="ARBA00023157"/>
    </source>
</evidence>
<keyword evidence="8" id="KW-0325">Glycoprotein</keyword>
<dbReference type="GO" id="GO:0016192">
    <property type="term" value="P:vesicle-mediated transport"/>
    <property type="evidence" value="ECO:0007669"/>
    <property type="project" value="UniProtKB-ARBA"/>
</dbReference>
<evidence type="ECO:0000256" key="6">
    <source>
        <dbReference type="ARBA" id="ARBA00023136"/>
    </source>
</evidence>
<dbReference type="FunFam" id="4.10.400.10:FF:000056">
    <property type="entry name" value="Terribly reduced optic lobes, isoform AM"/>
    <property type="match status" value="1"/>
</dbReference>
<dbReference type="GeneTree" id="ENSGT00940000158366"/>
<protein>
    <submittedName>
        <fullName evidence="10">Uncharacterized protein</fullName>
    </submittedName>
</protein>
<dbReference type="GO" id="GO:0005886">
    <property type="term" value="C:plasma membrane"/>
    <property type="evidence" value="ECO:0007669"/>
    <property type="project" value="TreeGrafter"/>
</dbReference>
<feature type="disulfide bond" evidence="9">
    <location>
        <begin position="51"/>
        <end position="66"/>
    </location>
</feature>
<dbReference type="SUPFAM" id="SSF57424">
    <property type="entry name" value="LDL receptor-like module"/>
    <property type="match status" value="3"/>
</dbReference>